<dbReference type="InterPro" id="IPR012349">
    <property type="entry name" value="Split_barrel_FMN-bd"/>
</dbReference>
<keyword evidence="2" id="KW-1185">Reference proteome</keyword>
<protein>
    <submittedName>
        <fullName evidence="1">DUF385 domain-containing protein</fullName>
    </submittedName>
</protein>
<dbReference type="Gene3D" id="2.30.110.10">
    <property type="entry name" value="Electron Transport, Fmn-binding Protein, Chain A"/>
    <property type="match status" value="1"/>
</dbReference>
<organism evidence="1 2">
    <name type="scientific">Candidatus Marimicrobium litorale</name>
    <dbReference type="NCBI Taxonomy" id="2518991"/>
    <lineage>
        <taxon>Bacteria</taxon>
        <taxon>Pseudomonadati</taxon>
        <taxon>Pseudomonadota</taxon>
        <taxon>Gammaproteobacteria</taxon>
        <taxon>Cellvibrionales</taxon>
        <taxon>Halieaceae</taxon>
        <taxon>Marimicrobium</taxon>
    </lineage>
</organism>
<accession>A0ABT3T8N6</accession>
<dbReference type="RefSeq" id="WP_279250335.1">
    <property type="nucleotide sequence ID" value="NZ_SHNO01000001.1"/>
</dbReference>
<evidence type="ECO:0000313" key="1">
    <source>
        <dbReference type="EMBL" id="MCX2978641.1"/>
    </source>
</evidence>
<sequence>MSSANTLYRYILNPLVRALLRSPLHGVTSHNIGILHFTGNKTGHKLDTPLSFTRENNIVRLLSNQNTKWWRNLRGREAPVEMEIARKRYPGVASLLEGDSQELRTSVRQFIRSLPRDAKIYGLELSPNGDIVEASMEAIAEQLIVVEIQLAE</sequence>
<dbReference type="Proteomes" id="UP001143304">
    <property type="component" value="Unassembled WGS sequence"/>
</dbReference>
<comment type="caution">
    <text evidence="1">The sequence shown here is derived from an EMBL/GenBank/DDBJ whole genome shotgun (WGS) entry which is preliminary data.</text>
</comment>
<dbReference type="EMBL" id="SHNO01000001">
    <property type="protein sequence ID" value="MCX2978641.1"/>
    <property type="molecule type" value="Genomic_DNA"/>
</dbReference>
<reference evidence="1" key="1">
    <citation type="submission" date="2019-02" db="EMBL/GenBank/DDBJ databases">
        <authorList>
            <person name="Li S.-H."/>
        </authorList>
    </citation>
    <scope>NUCLEOTIDE SEQUENCE</scope>
    <source>
        <strain evidence="1">IMCC11814</strain>
    </source>
</reference>
<dbReference type="Pfam" id="PF04075">
    <property type="entry name" value="F420H2_quin_red"/>
    <property type="match status" value="1"/>
</dbReference>
<evidence type="ECO:0000313" key="2">
    <source>
        <dbReference type="Proteomes" id="UP001143304"/>
    </source>
</evidence>
<name>A0ABT3T8N6_9GAMM</name>
<gene>
    <name evidence="1" type="ORF">EYC82_14835</name>
</gene>
<dbReference type="InterPro" id="IPR004378">
    <property type="entry name" value="F420H2_quin_Rdtase"/>
</dbReference>
<proteinExistence type="predicted"/>